<protein>
    <submittedName>
        <fullName evidence="1">Uncharacterized protein</fullName>
    </submittedName>
</protein>
<dbReference type="Proteomes" id="UP000008550">
    <property type="component" value="Chromosome"/>
</dbReference>
<name>B0TB85_HELMI</name>
<reference evidence="1 2" key="1">
    <citation type="journal article" date="2008" name="J. Bacteriol.">
        <title>The genome of Heliobacterium modesticaldum, a phototrophic representative of the Firmicutes containing the simplest photosynthetic apparatus.</title>
        <authorList>
            <person name="Sattley W.M."/>
            <person name="Madigan M.T."/>
            <person name="Swingley W.D."/>
            <person name="Cheung P.C."/>
            <person name="Clocksin K.M."/>
            <person name="Conrad A.L."/>
            <person name="Dejesa L.C."/>
            <person name="Honchak B.M."/>
            <person name="Jung D.O."/>
            <person name="Karbach L.E."/>
            <person name="Kurdoglu A."/>
            <person name="Lahiri S."/>
            <person name="Mastrian S.D."/>
            <person name="Page L.E."/>
            <person name="Taylor H.L."/>
            <person name="Wang Z.T."/>
            <person name="Raymond J."/>
            <person name="Chen M."/>
            <person name="Blankenship R.E."/>
            <person name="Touchman J.W."/>
        </authorList>
    </citation>
    <scope>NUCLEOTIDE SEQUENCE [LARGE SCALE GENOMIC DNA]</scope>
    <source>
        <strain evidence="2">ATCC 51547 / Ice1</strain>
    </source>
</reference>
<accession>B0TB85</accession>
<organism evidence="1 2">
    <name type="scientific">Heliobacterium modesticaldum (strain ATCC 51547 / Ice1)</name>
    <dbReference type="NCBI Taxonomy" id="498761"/>
    <lineage>
        <taxon>Bacteria</taxon>
        <taxon>Bacillati</taxon>
        <taxon>Bacillota</taxon>
        <taxon>Clostridia</taxon>
        <taxon>Eubacteriales</taxon>
        <taxon>Heliobacteriaceae</taxon>
        <taxon>Heliomicrobium</taxon>
    </lineage>
</organism>
<evidence type="ECO:0000313" key="2">
    <source>
        <dbReference type="Proteomes" id="UP000008550"/>
    </source>
</evidence>
<dbReference type="AlphaFoldDB" id="B0TB85"/>
<proteinExistence type="predicted"/>
<sequence length="38" mass="3963">MGAAFSRVTKASFREGKVTGGCGRSSSPAAFGIHPLWH</sequence>
<gene>
    <name evidence="1" type="ORF">HM1_0744</name>
</gene>
<keyword evidence="2" id="KW-1185">Reference proteome</keyword>
<evidence type="ECO:0000313" key="1">
    <source>
        <dbReference type="EMBL" id="ABZ83812.1"/>
    </source>
</evidence>
<dbReference type="EMBL" id="CP000930">
    <property type="protein sequence ID" value="ABZ83812.1"/>
    <property type="molecule type" value="Genomic_DNA"/>
</dbReference>
<dbReference type="KEGG" id="hmo:HM1_0744"/>
<dbReference type="HOGENOM" id="CLU_3328680_0_0_9"/>